<dbReference type="InterPro" id="IPR038770">
    <property type="entry name" value="Na+/solute_symporter_sf"/>
</dbReference>
<keyword evidence="8" id="KW-1185">Reference proteome</keyword>
<dbReference type="InterPro" id="IPR006153">
    <property type="entry name" value="Cation/H_exchanger_TM"/>
</dbReference>
<feature type="transmembrane region" description="Helical" evidence="5">
    <location>
        <begin position="351"/>
        <end position="370"/>
    </location>
</feature>
<dbReference type="GO" id="GO:0016020">
    <property type="term" value="C:membrane"/>
    <property type="evidence" value="ECO:0007669"/>
    <property type="project" value="UniProtKB-SubCell"/>
</dbReference>
<dbReference type="GO" id="GO:0015297">
    <property type="term" value="F:antiporter activity"/>
    <property type="evidence" value="ECO:0007669"/>
    <property type="project" value="InterPro"/>
</dbReference>
<feature type="transmembrane region" description="Helical" evidence="5">
    <location>
        <begin position="89"/>
        <end position="108"/>
    </location>
</feature>
<proteinExistence type="predicted"/>
<keyword evidence="3 5" id="KW-1133">Transmembrane helix</keyword>
<dbReference type="GO" id="GO:1902600">
    <property type="term" value="P:proton transmembrane transport"/>
    <property type="evidence" value="ECO:0007669"/>
    <property type="project" value="InterPro"/>
</dbReference>
<comment type="subcellular location">
    <subcellularLocation>
        <location evidence="1">Membrane</location>
        <topology evidence="1">Multi-pass membrane protein</topology>
    </subcellularLocation>
</comment>
<evidence type="ECO:0000256" key="2">
    <source>
        <dbReference type="ARBA" id="ARBA00022692"/>
    </source>
</evidence>
<evidence type="ECO:0000256" key="1">
    <source>
        <dbReference type="ARBA" id="ARBA00004141"/>
    </source>
</evidence>
<dbReference type="AlphaFoldDB" id="A0A238L0N2"/>
<dbReference type="Pfam" id="PF00999">
    <property type="entry name" value="Na_H_Exchanger"/>
    <property type="match status" value="1"/>
</dbReference>
<name>A0A238L0N2_9RHOB</name>
<feature type="transmembrane region" description="Helical" evidence="5">
    <location>
        <begin position="220"/>
        <end position="253"/>
    </location>
</feature>
<reference evidence="8" key="1">
    <citation type="submission" date="2017-05" db="EMBL/GenBank/DDBJ databases">
        <authorList>
            <person name="Rodrigo-Torres L."/>
            <person name="Arahal R. D."/>
            <person name="Lucena T."/>
        </authorList>
    </citation>
    <scope>NUCLEOTIDE SEQUENCE [LARGE SCALE GENOMIC DNA]</scope>
    <source>
        <strain evidence="8">CECT 8715</strain>
    </source>
</reference>
<evidence type="ECO:0000256" key="4">
    <source>
        <dbReference type="ARBA" id="ARBA00023136"/>
    </source>
</evidence>
<feature type="transmembrane region" description="Helical" evidence="5">
    <location>
        <begin position="29"/>
        <end position="45"/>
    </location>
</feature>
<keyword evidence="4 5" id="KW-0472">Membrane</keyword>
<evidence type="ECO:0000256" key="5">
    <source>
        <dbReference type="SAM" id="Phobius"/>
    </source>
</evidence>
<dbReference type="PANTHER" id="PTHR43021:SF2">
    <property type="entry name" value="CATION_H+ EXCHANGER DOMAIN-CONTAINING PROTEIN"/>
    <property type="match status" value="1"/>
</dbReference>
<accession>A0A238L0N2</accession>
<feature type="transmembrane region" description="Helical" evidence="5">
    <location>
        <begin position="290"/>
        <end position="313"/>
    </location>
</feature>
<evidence type="ECO:0000256" key="3">
    <source>
        <dbReference type="ARBA" id="ARBA00022989"/>
    </source>
</evidence>
<evidence type="ECO:0000313" key="7">
    <source>
        <dbReference type="EMBL" id="SMX48547.1"/>
    </source>
</evidence>
<evidence type="ECO:0000259" key="6">
    <source>
        <dbReference type="Pfam" id="PF00999"/>
    </source>
</evidence>
<keyword evidence="2 5" id="KW-0812">Transmembrane</keyword>
<feature type="domain" description="Cation/H+ exchanger transmembrane" evidence="6">
    <location>
        <begin position="13"/>
        <end position="374"/>
    </location>
</feature>
<dbReference type="PANTHER" id="PTHR43021">
    <property type="entry name" value="NA(+)/H(+) ANTIPORTER-RELATED"/>
    <property type="match status" value="1"/>
</dbReference>
<dbReference type="RefSeq" id="WP_254920223.1">
    <property type="nucleotide sequence ID" value="NZ_FXYG01000004.1"/>
</dbReference>
<dbReference type="Proteomes" id="UP000202485">
    <property type="component" value="Unassembled WGS sequence"/>
</dbReference>
<protein>
    <submittedName>
        <fullName evidence="7">Sodium/hydrogen exchanger family protein</fullName>
    </submittedName>
</protein>
<dbReference type="Gene3D" id="1.20.1530.20">
    <property type="match status" value="1"/>
</dbReference>
<feature type="transmembrane region" description="Helical" evidence="5">
    <location>
        <begin position="185"/>
        <end position="208"/>
    </location>
</feature>
<organism evidence="7 8">
    <name type="scientific">Ruegeria arenilitoris</name>
    <dbReference type="NCBI Taxonomy" id="1173585"/>
    <lineage>
        <taxon>Bacteria</taxon>
        <taxon>Pseudomonadati</taxon>
        <taxon>Pseudomonadota</taxon>
        <taxon>Alphaproteobacteria</taxon>
        <taxon>Rhodobacterales</taxon>
        <taxon>Roseobacteraceae</taxon>
        <taxon>Ruegeria</taxon>
    </lineage>
</organism>
<feature type="transmembrane region" description="Helical" evidence="5">
    <location>
        <begin position="115"/>
        <end position="133"/>
    </location>
</feature>
<sequence length="443" mass="47335">MHIAGFLITLGVLFLAGLAADQLGRVTHLPRVTTLLFLGLIAGNARMGLIPLDVAMWFDEISIVALTMVAFLLGGSLTRENLVRHGRAILTISISIVVATLVIVSAGLTAIGVPFGLALVLAAIATATAPAAMTDVIKQSGVSNSFTETLKGVVAIDDAWGLIVFSIALVLAGHSDGWATVTTTAMWDFGGAILLGSALGVPSAYLTGRLKPGEPMQAEAVGIVFLTAGLSLWLEVSFLVASMVAGAAIGNLARHHDRAFHEIEHIQWPFMILFFLLAGATLDIEAFGLMGWAGGLFLFLRAVARLVGGYCGARLGGLPSRQTRWYGPALLPQAGVAVGTALVAGEQFPHWAASIMAFTLASAVAFEVLGPPLTLMSIRRTADTDEQIGQKLFRLDRFKKGEQIRQRQAYHHRLPIRQSHRDLLVCLKHRAKDWHFAPMGEQL</sequence>
<feature type="transmembrane region" description="Helical" evidence="5">
    <location>
        <begin position="325"/>
        <end position="345"/>
    </location>
</feature>
<evidence type="ECO:0000313" key="8">
    <source>
        <dbReference type="Proteomes" id="UP000202485"/>
    </source>
</evidence>
<dbReference type="EMBL" id="FXYG01000004">
    <property type="protein sequence ID" value="SMX48547.1"/>
    <property type="molecule type" value="Genomic_DNA"/>
</dbReference>
<feature type="transmembrane region" description="Helical" evidence="5">
    <location>
        <begin position="57"/>
        <end position="77"/>
    </location>
</feature>
<gene>
    <name evidence="7" type="ORF">RUA8715_03520</name>
</gene>
<feature type="transmembrane region" description="Helical" evidence="5">
    <location>
        <begin position="153"/>
        <end position="173"/>
    </location>
</feature>